<evidence type="ECO:0000313" key="2">
    <source>
        <dbReference type="EMBL" id="CUH42040.1"/>
    </source>
</evidence>
<feature type="transmembrane region" description="Helical" evidence="1">
    <location>
        <begin position="292"/>
        <end position="314"/>
    </location>
</feature>
<accession>A0A0P1E2P2</accession>
<dbReference type="EMBL" id="CYPS01000011">
    <property type="protein sequence ID" value="CUH42040.1"/>
    <property type="molecule type" value="Genomic_DNA"/>
</dbReference>
<evidence type="ECO:0000313" key="3">
    <source>
        <dbReference type="Proteomes" id="UP000050786"/>
    </source>
</evidence>
<feature type="transmembrane region" description="Helical" evidence="1">
    <location>
        <begin position="391"/>
        <end position="412"/>
    </location>
</feature>
<gene>
    <name evidence="2" type="ORF">RUM4293_00925</name>
</gene>
<dbReference type="Pfam" id="PF13795">
    <property type="entry name" value="HupE_UreJ_2"/>
    <property type="match status" value="1"/>
</dbReference>
<keyword evidence="1" id="KW-1133">Transmembrane helix</keyword>
<dbReference type="AlphaFoldDB" id="A0A0P1E2P2"/>
<dbReference type="InterPro" id="IPR032809">
    <property type="entry name" value="Put_HupE_UreJ"/>
</dbReference>
<keyword evidence="3" id="KW-1185">Reference proteome</keyword>
<evidence type="ECO:0000256" key="1">
    <source>
        <dbReference type="SAM" id="Phobius"/>
    </source>
</evidence>
<keyword evidence="1" id="KW-0472">Membrane</keyword>
<keyword evidence="1" id="KW-0812">Transmembrane</keyword>
<name>A0A0P1E2P2_9RHOB</name>
<proteinExistence type="predicted"/>
<feature type="transmembrane region" description="Helical" evidence="1">
    <location>
        <begin position="326"/>
        <end position="348"/>
    </location>
</feature>
<evidence type="ECO:0008006" key="4">
    <source>
        <dbReference type="Google" id="ProtNLM"/>
    </source>
</evidence>
<feature type="transmembrane region" description="Helical" evidence="1">
    <location>
        <begin position="268"/>
        <end position="286"/>
    </location>
</feature>
<reference evidence="3" key="1">
    <citation type="submission" date="2015-09" db="EMBL/GenBank/DDBJ databases">
        <authorList>
            <person name="Rodrigo-Torres L."/>
            <person name="Arahal D.R."/>
        </authorList>
    </citation>
    <scope>NUCLEOTIDE SEQUENCE [LARGE SCALE GENOMIC DNA]</scope>
    <source>
        <strain evidence="3">CECT 4293</strain>
    </source>
</reference>
<organism evidence="2 3">
    <name type="scientific">Ruegeria atlantica</name>
    <dbReference type="NCBI Taxonomy" id="81569"/>
    <lineage>
        <taxon>Bacteria</taxon>
        <taxon>Pseudomonadati</taxon>
        <taxon>Pseudomonadota</taxon>
        <taxon>Alphaproteobacteria</taxon>
        <taxon>Rhodobacterales</taxon>
        <taxon>Roseobacteraceae</taxon>
        <taxon>Ruegeria</taxon>
    </lineage>
</organism>
<dbReference type="Proteomes" id="UP000050786">
    <property type="component" value="Unassembled WGS sequence"/>
</dbReference>
<feature type="transmembrane region" description="Helical" evidence="1">
    <location>
        <begin position="360"/>
        <end position="384"/>
    </location>
</feature>
<protein>
    <recommendedName>
        <fullName evidence="4">HupE / UreJ protein</fullName>
    </recommendedName>
</protein>
<sequence>MFVVRLFFTTFFFAVIFLTADRAEAHFNLNQNVRIHHVAHSGDGLDVYLRLPMPYLVAELVGPEGPDGLPAPAPYTYNQIENSVLMHYLDQVAFHKNPTGLARIAEKGFVLSIDGHRQAAEIVSIKLHTLGQEPGFATLNEARSALTQRDVFPTSEEIYVGEVMVDVHLRFMTGEVGAYSLHYTSDPGLAGQEETANLILDYNGQDVRTFRARGLMHTPVDVSGSATAAASTFFLEGIRHILEGPDHVLFVLCMIIGALNLHSLLARVTGFTLGHTVTLILGFFGIAPSGAWFIPTVELAIALSIIYAAAMAVWPPEKGHGDLKAFAITSSIGLLHGFGFSFMLHQILRVDAPNVWHSLLAFNVGVEAGQVIIVLLIWPLVLLLRKQPGRIWVSSRAVVAACASLVAMVWVVERAEFFL</sequence>